<evidence type="ECO:0000256" key="4">
    <source>
        <dbReference type="ARBA" id="ARBA00023239"/>
    </source>
</evidence>
<dbReference type="GO" id="GO:0016846">
    <property type="term" value="F:carbon-sulfur lyase activity"/>
    <property type="evidence" value="ECO:0007669"/>
    <property type="project" value="InterPro"/>
</dbReference>
<accession>A0A0G4EJ10</accession>
<gene>
    <name evidence="6" type="ORF">Vbra_1160</name>
</gene>
<dbReference type="Pfam" id="PF04828">
    <property type="entry name" value="GFA"/>
    <property type="match status" value="1"/>
</dbReference>
<feature type="domain" description="CENP-V/GFA" evidence="5">
    <location>
        <begin position="11"/>
        <end position="147"/>
    </location>
</feature>
<name>A0A0G4EJ10_VITBC</name>
<protein>
    <recommendedName>
        <fullName evidence="5">CENP-V/GFA domain-containing protein</fullName>
    </recommendedName>
</protein>
<dbReference type="InParanoid" id="A0A0G4EJ10"/>
<dbReference type="InterPro" id="IPR011057">
    <property type="entry name" value="Mss4-like_sf"/>
</dbReference>
<reference evidence="6 7" key="1">
    <citation type="submission" date="2014-11" db="EMBL/GenBank/DDBJ databases">
        <authorList>
            <person name="Zhu J."/>
            <person name="Qi W."/>
            <person name="Song R."/>
        </authorList>
    </citation>
    <scope>NUCLEOTIDE SEQUENCE [LARGE SCALE GENOMIC DNA]</scope>
</reference>
<evidence type="ECO:0000256" key="2">
    <source>
        <dbReference type="ARBA" id="ARBA00022723"/>
    </source>
</evidence>
<dbReference type="PANTHER" id="PTHR33337">
    <property type="entry name" value="GFA DOMAIN-CONTAINING PROTEIN"/>
    <property type="match status" value="1"/>
</dbReference>
<evidence type="ECO:0000259" key="5">
    <source>
        <dbReference type="PROSITE" id="PS51891"/>
    </source>
</evidence>
<dbReference type="PANTHER" id="PTHR33337:SF40">
    <property type="entry name" value="CENP-V_GFA DOMAIN-CONTAINING PROTEIN-RELATED"/>
    <property type="match status" value="1"/>
</dbReference>
<dbReference type="Proteomes" id="UP000041254">
    <property type="component" value="Unassembled WGS sequence"/>
</dbReference>
<sequence>MTLSTSAELSIPASCYCGAVKYIVHSLPTSPPKLCHCTNCRKAMASGVQWAGYMPASSIEILSKETVKGFARCQSFFPGVVAFERCFCSQCGSRVWNVLVKEEDGRQVRYLGVFPGLFDDPDDAKIEGFRPKSHLFCGEEVALTQWRGFDEMQLLEGFSSAKTAKTDK</sequence>
<keyword evidence="2" id="KW-0479">Metal-binding</keyword>
<evidence type="ECO:0000313" key="6">
    <source>
        <dbReference type="EMBL" id="CEL95894.1"/>
    </source>
</evidence>
<comment type="similarity">
    <text evidence="1">Belongs to the Gfa family.</text>
</comment>
<dbReference type="InterPro" id="IPR006913">
    <property type="entry name" value="CENP-V/GFA"/>
</dbReference>
<evidence type="ECO:0000313" key="7">
    <source>
        <dbReference type="Proteomes" id="UP000041254"/>
    </source>
</evidence>
<keyword evidence="3" id="KW-0862">Zinc</keyword>
<dbReference type="SUPFAM" id="SSF51316">
    <property type="entry name" value="Mss4-like"/>
    <property type="match status" value="1"/>
</dbReference>
<evidence type="ECO:0000256" key="3">
    <source>
        <dbReference type="ARBA" id="ARBA00022833"/>
    </source>
</evidence>
<dbReference type="VEuPathDB" id="CryptoDB:Vbra_1160"/>
<keyword evidence="4" id="KW-0456">Lyase</keyword>
<organism evidence="6 7">
    <name type="scientific">Vitrella brassicaformis (strain CCMP3155)</name>
    <dbReference type="NCBI Taxonomy" id="1169540"/>
    <lineage>
        <taxon>Eukaryota</taxon>
        <taxon>Sar</taxon>
        <taxon>Alveolata</taxon>
        <taxon>Colpodellida</taxon>
        <taxon>Vitrellaceae</taxon>
        <taxon>Vitrella</taxon>
    </lineage>
</organism>
<dbReference type="AlphaFoldDB" id="A0A0G4EJ10"/>
<dbReference type="GO" id="GO:0046872">
    <property type="term" value="F:metal ion binding"/>
    <property type="evidence" value="ECO:0007669"/>
    <property type="project" value="UniProtKB-KW"/>
</dbReference>
<dbReference type="Gene3D" id="3.90.1590.10">
    <property type="entry name" value="glutathione-dependent formaldehyde- activating enzyme (gfa)"/>
    <property type="match status" value="1"/>
</dbReference>
<keyword evidence="7" id="KW-1185">Reference proteome</keyword>
<dbReference type="PROSITE" id="PS51891">
    <property type="entry name" value="CENP_V_GFA"/>
    <property type="match status" value="1"/>
</dbReference>
<dbReference type="EMBL" id="CDMY01000240">
    <property type="protein sequence ID" value="CEL95894.1"/>
    <property type="molecule type" value="Genomic_DNA"/>
</dbReference>
<proteinExistence type="inferred from homology"/>
<evidence type="ECO:0000256" key="1">
    <source>
        <dbReference type="ARBA" id="ARBA00005495"/>
    </source>
</evidence>